<dbReference type="Proteomes" id="UP000324020">
    <property type="component" value="Unassembled WGS sequence"/>
</dbReference>
<evidence type="ECO:0000313" key="3">
    <source>
        <dbReference type="Proteomes" id="UP000324020"/>
    </source>
</evidence>
<keyword evidence="3" id="KW-1185">Reference proteome</keyword>
<dbReference type="RefSeq" id="WP_149799583.1">
    <property type="nucleotide sequence ID" value="NZ_FNBO01000014.1"/>
</dbReference>
<dbReference type="AlphaFoldDB" id="A0A1G7R7I8"/>
<evidence type="ECO:0000259" key="1">
    <source>
        <dbReference type="Pfam" id="PF03364"/>
    </source>
</evidence>
<sequence length="166" mass="18899">MPTYRRTTRVPAPIKDVWEFHSTVDGLRELTPDWMRLRVGDVKGPDGSLDPEVLVAGSEIEMSIRPFGAGPRQRWTSRIVEREPEGTTSPERSARFVDEMEGGPFRRWEHTHAFYADGDETLLVDTVAYRLPLGPLGDAVGPMAKVGFEGMFRDRHRRTVDRFSEN</sequence>
<dbReference type="EMBL" id="FNBO01000014">
    <property type="protein sequence ID" value="SDG06129.1"/>
    <property type="molecule type" value="Genomic_DNA"/>
</dbReference>
<dbReference type="InterPro" id="IPR005031">
    <property type="entry name" value="COQ10_START"/>
</dbReference>
<dbReference type="Gene3D" id="3.30.530.20">
    <property type="match status" value="1"/>
</dbReference>
<accession>A0A1G7R7I8</accession>
<feature type="domain" description="Coenzyme Q-binding protein COQ10 START" evidence="1">
    <location>
        <begin position="10"/>
        <end position="144"/>
    </location>
</feature>
<dbReference type="OrthoDB" id="10357at2157"/>
<reference evidence="2 3" key="1">
    <citation type="submission" date="2016-10" db="EMBL/GenBank/DDBJ databases">
        <authorList>
            <person name="Varghese N."/>
            <person name="Submissions S."/>
        </authorList>
    </citation>
    <scope>NUCLEOTIDE SEQUENCE [LARGE SCALE GENOMIC DNA]</scope>
    <source>
        <strain evidence="2 3">CGMCC 1.3527</strain>
    </source>
</reference>
<proteinExistence type="predicted"/>
<name>A0A1G7R7I8_9EURY</name>
<protein>
    <submittedName>
        <fullName evidence="2">Ligand-binding SRPBCC domain-containing protein</fullName>
    </submittedName>
</protein>
<organism evidence="2 3">
    <name type="scientific">Halorubrum xinjiangense</name>
    <dbReference type="NCBI Taxonomy" id="261291"/>
    <lineage>
        <taxon>Archaea</taxon>
        <taxon>Methanobacteriati</taxon>
        <taxon>Methanobacteriota</taxon>
        <taxon>Stenosarchaea group</taxon>
        <taxon>Halobacteria</taxon>
        <taxon>Halobacteriales</taxon>
        <taxon>Haloferacaceae</taxon>
        <taxon>Halorubrum</taxon>
    </lineage>
</organism>
<dbReference type="InterPro" id="IPR023393">
    <property type="entry name" value="START-like_dom_sf"/>
</dbReference>
<dbReference type="CDD" id="cd07820">
    <property type="entry name" value="SRPBCC_3"/>
    <property type="match status" value="1"/>
</dbReference>
<dbReference type="Pfam" id="PF03364">
    <property type="entry name" value="Polyketide_cyc"/>
    <property type="match status" value="1"/>
</dbReference>
<dbReference type="SUPFAM" id="SSF55961">
    <property type="entry name" value="Bet v1-like"/>
    <property type="match status" value="1"/>
</dbReference>
<evidence type="ECO:0000313" key="2">
    <source>
        <dbReference type="EMBL" id="SDG06129.1"/>
    </source>
</evidence>
<gene>
    <name evidence="2" type="ORF">SAMN04488067_1149</name>
</gene>